<dbReference type="EMBL" id="KL142775">
    <property type="protein sequence ID" value="KDR64808.1"/>
    <property type="molecule type" value="Genomic_DNA"/>
</dbReference>
<reference evidence="2" key="1">
    <citation type="journal article" date="2014" name="Proc. Natl. Acad. Sci. U.S.A.">
        <title>Extensive sampling of basidiomycete genomes demonstrates inadequacy of the white-rot/brown-rot paradigm for wood decay fungi.</title>
        <authorList>
            <person name="Riley R."/>
            <person name="Salamov A.A."/>
            <person name="Brown D.W."/>
            <person name="Nagy L.G."/>
            <person name="Floudas D."/>
            <person name="Held B.W."/>
            <person name="Levasseur A."/>
            <person name="Lombard V."/>
            <person name="Morin E."/>
            <person name="Otillar R."/>
            <person name="Lindquist E.A."/>
            <person name="Sun H."/>
            <person name="LaButti K.M."/>
            <person name="Schmutz J."/>
            <person name="Jabbour D."/>
            <person name="Luo H."/>
            <person name="Baker S.E."/>
            <person name="Pisabarro A.G."/>
            <person name="Walton J.D."/>
            <person name="Blanchette R.A."/>
            <person name="Henrissat B."/>
            <person name="Martin F."/>
            <person name="Cullen D."/>
            <person name="Hibbett D.S."/>
            <person name="Grigoriev I.V."/>
        </authorList>
    </citation>
    <scope>NUCLEOTIDE SEQUENCE [LARGE SCALE GENOMIC DNA]</scope>
    <source>
        <strain evidence="2">CBS 339.88</strain>
    </source>
</reference>
<organism evidence="1 2">
    <name type="scientific">Galerina marginata (strain CBS 339.88)</name>
    <dbReference type="NCBI Taxonomy" id="685588"/>
    <lineage>
        <taxon>Eukaryota</taxon>
        <taxon>Fungi</taxon>
        <taxon>Dikarya</taxon>
        <taxon>Basidiomycota</taxon>
        <taxon>Agaricomycotina</taxon>
        <taxon>Agaricomycetes</taxon>
        <taxon>Agaricomycetidae</taxon>
        <taxon>Agaricales</taxon>
        <taxon>Agaricineae</taxon>
        <taxon>Strophariaceae</taxon>
        <taxon>Galerina</taxon>
    </lineage>
</organism>
<evidence type="ECO:0000313" key="2">
    <source>
        <dbReference type="Proteomes" id="UP000027222"/>
    </source>
</evidence>
<name>A0A067SDE4_GALM3</name>
<keyword evidence="2" id="KW-1185">Reference proteome</keyword>
<dbReference type="AlphaFoldDB" id="A0A067SDE4"/>
<sequence>MSSLANALIVTDNGEVAPSNERGQVSTAELAFTVAFARVGGNPVNMPFRELMELTESLVNLDPHLLCYGTTAGNAYITAFEGWYTSWRSLRDQMAIPKEFFNLMVRKDLPSMSRSYGQLFDAWREQNYLIDDLRADAQFSDYDLIRLNYVRIKEWLYLQNIMRPFRDFGFSSGAY</sequence>
<protein>
    <submittedName>
        <fullName evidence="1">Uncharacterized protein</fullName>
    </submittedName>
</protein>
<accession>A0A067SDE4</accession>
<dbReference type="Proteomes" id="UP000027222">
    <property type="component" value="Unassembled WGS sequence"/>
</dbReference>
<gene>
    <name evidence="1" type="ORF">GALMADRAFT_149285</name>
</gene>
<dbReference type="HOGENOM" id="CLU_1532669_0_0_1"/>
<evidence type="ECO:0000313" key="1">
    <source>
        <dbReference type="EMBL" id="KDR64808.1"/>
    </source>
</evidence>
<proteinExistence type="predicted"/>